<proteinExistence type="predicted"/>
<keyword evidence="2" id="KW-1133">Transmembrane helix</keyword>
<feature type="non-terminal residue" evidence="3">
    <location>
        <position position="1"/>
    </location>
</feature>
<dbReference type="Proteomes" id="UP000001307">
    <property type="component" value="Unassembled WGS sequence"/>
</dbReference>
<keyword evidence="2" id="KW-0812">Transmembrane</keyword>
<evidence type="ECO:0000256" key="1">
    <source>
        <dbReference type="SAM" id="MobiDB-lite"/>
    </source>
</evidence>
<dbReference type="InParanoid" id="E4XYP6"/>
<dbReference type="AlphaFoldDB" id="E4XYP6"/>
<feature type="compositionally biased region" description="Basic and acidic residues" evidence="1">
    <location>
        <begin position="1"/>
        <end position="14"/>
    </location>
</feature>
<name>E4XYP6_OIKDI</name>
<evidence type="ECO:0000313" key="4">
    <source>
        <dbReference type="Proteomes" id="UP000001307"/>
    </source>
</evidence>
<feature type="transmembrane region" description="Helical" evidence="2">
    <location>
        <begin position="37"/>
        <end position="60"/>
    </location>
</feature>
<keyword evidence="2" id="KW-0472">Membrane</keyword>
<feature type="region of interest" description="Disordered" evidence="1">
    <location>
        <begin position="1"/>
        <end position="26"/>
    </location>
</feature>
<feature type="compositionally biased region" description="Polar residues" evidence="1">
    <location>
        <begin position="68"/>
        <end position="84"/>
    </location>
</feature>
<sequence length="110" mass="11568">GRIPETSKTEKMADDSGFVDEGLPSKPEVRAASTGSLIGISAVSAAIFGASAALVTQYVLKARADLGCSSTSQDHNPTTTSDPQLNLRDHAPSQNSRAEKESYRAAIYNI</sequence>
<protein>
    <submittedName>
        <fullName evidence="3">Uncharacterized protein</fullName>
    </submittedName>
</protein>
<evidence type="ECO:0000256" key="2">
    <source>
        <dbReference type="SAM" id="Phobius"/>
    </source>
</evidence>
<feature type="compositionally biased region" description="Basic and acidic residues" evidence="1">
    <location>
        <begin position="87"/>
        <end position="103"/>
    </location>
</feature>
<organism evidence="3">
    <name type="scientific">Oikopleura dioica</name>
    <name type="common">Tunicate</name>
    <dbReference type="NCBI Taxonomy" id="34765"/>
    <lineage>
        <taxon>Eukaryota</taxon>
        <taxon>Metazoa</taxon>
        <taxon>Chordata</taxon>
        <taxon>Tunicata</taxon>
        <taxon>Appendicularia</taxon>
        <taxon>Copelata</taxon>
        <taxon>Oikopleuridae</taxon>
        <taxon>Oikopleura</taxon>
    </lineage>
</organism>
<dbReference type="EMBL" id="FN653342">
    <property type="protein sequence ID" value="CBY14758.1"/>
    <property type="molecule type" value="Genomic_DNA"/>
</dbReference>
<gene>
    <name evidence="3" type="ORF">GSOID_T00009832001</name>
</gene>
<feature type="region of interest" description="Disordered" evidence="1">
    <location>
        <begin position="68"/>
        <end position="110"/>
    </location>
</feature>
<evidence type="ECO:0000313" key="3">
    <source>
        <dbReference type="EMBL" id="CBY14758.1"/>
    </source>
</evidence>
<accession>E4XYP6</accession>
<reference evidence="3" key="1">
    <citation type="journal article" date="2010" name="Science">
        <title>Plasticity of animal genome architecture unmasked by rapid evolution of a pelagic tunicate.</title>
        <authorList>
            <person name="Denoeud F."/>
            <person name="Henriet S."/>
            <person name="Mungpakdee S."/>
            <person name="Aury J.M."/>
            <person name="Da Silva C."/>
            <person name="Brinkmann H."/>
            <person name="Mikhaleva J."/>
            <person name="Olsen L.C."/>
            <person name="Jubin C."/>
            <person name="Canestro C."/>
            <person name="Bouquet J.M."/>
            <person name="Danks G."/>
            <person name="Poulain J."/>
            <person name="Campsteijn C."/>
            <person name="Adamski M."/>
            <person name="Cross I."/>
            <person name="Yadetie F."/>
            <person name="Muffato M."/>
            <person name="Louis A."/>
            <person name="Butcher S."/>
            <person name="Tsagkogeorga G."/>
            <person name="Konrad A."/>
            <person name="Singh S."/>
            <person name="Jensen M.F."/>
            <person name="Cong E.H."/>
            <person name="Eikeseth-Otteraa H."/>
            <person name="Noel B."/>
            <person name="Anthouard V."/>
            <person name="Porcel B.M."/>
            <person name="Kachouri-Lafond R."/>
            <person name="Nishino A."/>
            <person name="Ugolini M."/>
            <person name="Chourrout P."/>
            <person name="Nishida H."/>
            <person name="Aasland R."/>
            <person name="Huzurbazar S."/>
            <person name="Westhof E."/>
            <person name="Delsuc F."/>
            <person name="Lehrach H."/>
            <person name="Reinhardt R."/>
            <person name="Weissenbach J."/>
            <person name="Roy S.W."/>
            <person name="Artiguenave F."/>
            <person name="Postlethwait J.H."/>
            <person name="Manak J.R."/>
            <person name="Thompson E.M."/>
            <person name="Jaillon O."/>
            <person name="Du Pasquier L."/>
            <person name="Boudinot P."/>
            <person name="Liberles D.A."/>
            <person name="Volff J.N."/>
            <person name="Philippe H."/>
            <person name="Lenhard B."/>
            <person name="Roest Crollius H."/>
            <person name="Wincker P."/>
            <person name="Chourrout D."/>
        </authorList>
    </citation>
    <scope>NUCLEOTIDE SEQUENCE [LARGE SCALE GENOMIC DNA]</scope>
</reference>
<keyword evidence="4" id="KW-1185">Reference proteome</keyword>